<dbReference type="Proteomes" id="UP000036947">
    <property type="component" value="Unassembled WGS sequence"/>
</dbReference>
<dbReference type="EMBL" id="LFRF01000002">
    <property type="protein sequence ID" value="KND94280.1"/>
    <property type="molecule type" value="Genomic_DNA"/>
</dbReference>
<dbReference type="GO" id="GO:0016747">
    <property type="term" value="F:acyltransferase activity, transferring groups other than amino-acyl groups"/>
    <property type="evidence" value="ECO:0007669"/>
    <property type="project" value="InterPro"/>
</dbReference>
<dbReference type="STRING" id="1163406.A0A0L0NKM0"/>
<evidence type="ECO:0000256" key="1">
    <source>
        <dbReference type="ARBA" id="ARBA00022679"/>
    </source>
</evidence>
<keyword evidence="5" id="KW-1185">Reference proteome</keyword>
<comment type="caution">
    <text evidence="4">The sequence shown here is derived from an EMBL/GenBank/DDBJ whole genome shotgun (WGS) entry which is preliminary data.</text>
</comment>
<keyword evidence="1" id="KW-0808">Transferase</keyword>
<gene>
    <name evidence="4" type="ORF">TOPH_00787</name>
</gene>
<dbReference type="CDD" id="cd04301">
    <property type="entry name" value="NAT_SF"/>
    <property type="match status" value="1"/>
</dbReference>
<dbReference type="OrthoDB" id="5689at2759"/>
<dbReference type="AlphaFoldDB" id="A0A0L0NKM0"/>
<dbReference type="InterPro" id="IPR000182">
    <property type="entry name" value="GNAT_dom"/>
</dbReference>
<dbReference type="Pfam" id="PF00583">
    <property type="entry name" value="Acetyltransf_1"/>
    <property type="match status" value="1"/>
</dbReference>
<dbReference type="PROSITE" id="PS51186">
    <property type="entry name" value="GNAT"/>
    <property type="match status" value="1"/>
</dbReference>
<dbReference type="SUPFAM" id="SSF55729">
    <property type="entry name" value="Acyl-CoA N-acyltransferases (Nat)"/>
    <property type="match status" value="1"/>
</dbReference>
<feature type="domain" description="N-acetyltransferase" evidence="3">
    <location>
        <begin position="6"/>
        <end position="168"/>
    </location>
</feature>
<dbReference type="Gene3D" id="3.40.630.30">
    <property type="match status" value="1"/>
</dbReference>
<evidence type="ECO:0000256" key="2">
    <source>
        <dbReference type="ARBA" id="ARBA00023315"/>
    </source>
</evidence>
<dbReference type="PANTHER" id="PTHR43877">
    <property type="entry name" value="AMINOALKYLPHOSPHONATE N-ACETYLTRANSFERASE-RELATED-RELATED"/>
    <property type="match status" value="1"/>
</dbReference>
<proteinExistence type="predicted"/>
<dbReference type="InterPro" id="IPR050832">
    <property type="entry name" value="Bact_Acetyltransf"/>
</dbReference>
<evidence type="ECO:0000259" key="3">
    <source>
        <dbReference type="PROSITE" id="PS51186"/>
    </source>
</evidence>
<organism evidence="4 5">
    <name type="scientific">Tolypocladium ophioglossoides (strain CBS 100239)</name>
    <name type="common">Snaketongue truffleclub</name>
    <name type="synonym">Elaphocordyceps ophioglossoides</name>
    <dbReference type="NCBI Taxonomy" id="1163406"/>
    <lineage>
        <taxon>Eukaryota</taxon>
        <taxon>Fungi</taxon>
        <taxon>Dikarya</taxon>
        <taxon>Ascomycota</taxon>
        <taxon>Pezizomycotina</taxon>
        <taxon>Sordariomycetes</taxon>
        <taxon>Hypocreomycetidae</taxon>
        <taxon>Hypocreales</taxon>
        <taxon>Ophiocordycipitaceae</taxon>
        <taxon>Tolypocladium</taxon>
    </lineage>
</organism>
<evidence type="ECO:0000313" key="5">
    <source>
        <dbReference type="Proteomes" id="UP000036947"/>
    </source>
</evidence>
<reference evidence="4 5" key="1">
    <citation type="journal article" date="2015" name="BMC Genomics">
        <title>The genome of the truffle-parasite Tolypocladium ophioglossoides and the evolution of antifungal peptaibiotics.</title>
        <authorList>
            <person name="Quandt C.A."/>
            <person name="Bushley K.E."/>
            <person name="Spatafora J.W."/>
        </authorList>
    </citation>
    <scope>NUCLEOTIDE SEQUENCE [LARGE SCALE GENOMIC DNA]</scope>
    <source>
        <strain evidence="4 5">CBS 100239</strain>
    </source>
</reference>
<dbReference type="InterPro" id="IPR016181">
    <property type="entry name" value="Acyl_CoA_acyltransferase"/>
</dbReference>
<evidence type="ECO:0000313" key="4">
    <source>
        <dbReference type="EMBL" id="KND94280.1"/>
    </source>
</evidence>
<protein>
    <recommendedName>
        <fullName evidence="3">N-acetyltransferase domain-containing protein</fullName>
    </recommendedName>
</protein>
<name>A0A0L0NKM0_TOLOC</name>
<dbReference type="PANTHER" id="PTHR43877:SF1">
    <property type="entry name" value="ACETYLTRANSFERASE"/>
    <property type="match status" value="1"/>
</dbReference>
<sequence length="189" mass="20838">MATGNLQFRIATADDARRLQQLVQCAFRAEDSRPDWTGDAGLAAHFRLDVEEVAATIASPDIVTLMAVDDSDALVASIEVSRRGGADCGRLSMIAVDERCQRGGVGRQVLAYAEDYCRRTWGARGLSLNALSTRKALIEWYLRRGYRKTGETTPFPRERFASLELPDDLCFVELEKAFGGVPDDAHQLA</sequence>
<keyword evidence="2" id="KW-0012">Acyltransferase</keyword>
<accession>A0A0L0NKM0</accession>